<keyword evidence="2" id="KW-1133">Transmembrane helix</keyword>
<comment type="caution">
    <text evidence="3">The sequence shown here is derived from an EMBL/GenBank/DDBJ whole genome shotgun (WGS) entry which is preliminary data.</text>
</comment>
<feature type="region of interest" description="Disordered" evidence="1">
    <location>
        <begin position="130"/>
        <end position="163"/>
    </location>
</feature>
<evidence type="ECO:0000256" key="2">
    <source>
        <dbReference type="SAM" id="Phobius"/>
    </source>
</evidence>
<feature type="non-terminal residue" evidence="3">
    <location>
        <position position="1"/>
    </location>
</feature>
<proteinExistence type="predicted"/>
<reference evidence="3" key="1">
    <citation type="journal article" date="2020" name="Fungal Divers.">
        <title>Resolving the Mortierellaceae phylogeny through synthesis of multi-gene phylogenetics and phylogenomics.</title>
        <authorList>
            <person name="Vandepol N."/>
            <person name="Liber J."/>
            <person name="Desiro A."/>
            <person name="Na H."/>
            <person name="Kennedy M."/>
            <person name="Barry K."/>
            <person name="Grigoriev I.V."/>
            <person name="Miller A.N."/>
            <person name="O'Donnell K."/>
            <person name="Stajich J.E."/>
            <person name="Bonito G."/>
        </authorList>
    </citation>
    <scope>NUCLEOTIDE SEQUENCE</scope>
    <source>
        <strain evidence="3">KOD1015</strain>
    </source>
</reference>
<dbReference type="EMBL" id="JAABOA010001944">
    <property type="protein sequence ID" value="KAF9580628.1"/>
    <property type="molecule type" value="Genomic_DNA"/>
</dbReference>
<keyword evidence="2" id="KW-0472">Membrane</keyword>
<feature type="compositionally biased region" description="Basic and acidic residues" evidence="1">
    <location>
        <begin position="96"/>
        <end position="106"/>
    </location>
</feature>
<feature type="compositionally biased region" description="Basic and acidic residues" evidence="1">
    <location>
        <begin position="296"/>
        <end position="308"/>
    </location>
</feature>
<protein>
    <submittedName>
        <fullName evidence="3">Uncharacterized protein</fullName>
    </submittedName>
</protein>
<sequence length="374" mass="43372">LVDQDQDGLNTVAIAGGVGGGAVLISVIALIFCIRHDYKKKQKDEDWSDPTERSIQDTRPRSGRRNSWSSNGEEDFKTRRSQYRSMTHPIEEENADDYRNKESSSFLDRRYDRDSVQTWNMQQQDTFSDTGLRYSRQKGYSHRSEYSDSGVQPKELEDHSSTLSRYKSLEYQQDHEDDWDRHRRPLTRYETIIEKQQETSMDRSERLYSSHLGNQLMSRPLPSPTTQRLHLKYSEFPQPRDPHICNSQQIGLQFGYVKPNDPQFISDTNSSRHIDSHSTEKLLQPELQDGHISTYEPKHTSKSQRRDPQNGVPPYFNPNFDTPQPGNPQIGGSKRGTIFSHLDTPILRGLLSSRWLQREATDNTVPRTCIPIDK</sequence>
<feature type="region of interest" description="Disordered" evidence="1">
    <location>
        <begin position="43"/>
        <end position="106"/>
    </location>
</feature>
<gene>
    <name evidence="3" type="ORF">BGW38_002650</name>
</gene>
<organism evidence="3 4">
    <name type="scientific">Lunasporangiospora selenospora</name>
    <dbReference type="NCBI Taxonomy" id="979761"/>
    <lineage>
        <taxon>Eukaryota</taxon>
        <taxon>Fungi</taxon>
        <taxon>Fungi incertae sedis</taxon>
        <taxon>Mucoromycota</taxon>
        <taxon>Mortierellomycotina</taxon>
        <taxon>Mortierellomycetes</taxon>
        <taxon>Mortierellales</taxon>
        <taxon>Mortierellaceae</taxon>
        <taxon>Lunasporangiospora</taxon>
    </lineage>
</organism>
<evidence type="ECO:0000256" key="1">
    <source>
        <dbReference type="SAM" id="MobiDB-lite"/>
    </source>
</evidence>
<dbReference type="Proteomes" id="UP000780801">
    <property type="component" value="Unassembled WGS sequence"/>
</dbReference>
<accession>A0A9P6KDA0</accession>
<keyword evidence="4" id="KW-1185">Reference proteome</keyword>
<feature type="region of interest" description="Disordered" evidence="1">
    <location>
        <begin position="286"/>
        <end position="337"/>
    </location>
</feature>
<feature type="compositionally biased region" description="Basic and acidic residues" evidence="1">
    <location>
        <begin position="43"/>
        <end position="60"/>
    </location>
</feature>
<keyword evidence="2" id="KW-0812">Transmembrane</keyword>
<feature type="transmembrane region" description="Helical" evidence="2">
    <location>
        <begin position="12"/>
        <end position="34"/>
    </location>
</feature>
<name>A0A9P6KDA0_9FUNG</name>
<dbReference type="AlphaFoldDB" id="A0A9P6KDA0"/>
<evidence type="ECO:0000313" key="3">
    <source>
        <dbReference type="EMBL" id="KAF9580628.1"/>
    </source>
</evidence>
<evidence type="ECO:0000313" key="4">
    <source>
        <dbReference type="Proteomes" id="UP000780801"/>
    </source>
</evidence>